<evidence type="ECO:0008006" key="4">
    <source>
        <dbReference type="Google" id="ProtNLM"/>
    </source>
</evidence>
<evidence type="ECO:0000313" key="3">
    <source>
        <dbReference type="Proteomes" id="UP000018550"/>
    </source>
</evidence>
<dbReference type="HOGENOM" id="CLU_1936787_0_0_14"/>
<feature type="signal peptide" evidence="1">
    <location>
        <begin position="1"/>
        <end position="23"/>
    </location>
</feature>
<dbReference type="EMBL" id="CP006682">
    <property type="protein sequence ID" value="AHB36465.1"/>
    <property type="molecule type" value="Genomic_DNA"/>
</dbReference>
<dbReference type="RefSeq" id="WP_023789577.1">
    <property type="nucleotide sequence ID" value="NC_022998.1"/>
</dbReference>
<protein>
    <recommendedName>
        <fullName evidence="4">Lipoprotein</fullName>
    </recommendedName>
</protein>
<evidence type="ECO:0000256" key="1">
    <source>
        <dbReference type="SAM" id="SignalP"/>
    </source>
</evidence>
<proteinExistence type="predicted"/>
<keyword evidence="3" id="KW-1185">Reference proteome</keyword>
<dbReference type="AlphaFoldDB" id="V5RKX6"/>
<keyword evidence="1" id="KW-0732">Signal</keyword>
<sequence length="130" mass="14704">MKKISCSLTSMFFLINSGVIVNACNAKLFDPDAPNIKVSNIELNKNKLSETSTIEVPEYLDGITLTATEDQNVPNTAYKLKLEKQPTKNNLIVSFTVEIDKDNLPDNDYEEVYRVSYGEYVANFLIRFIV</sequence>
<dbReference type="Proteomes" id="UP000018550">
    <property type="component" value="Chromosome"/>
</dbReference>
<feature type="chain" id="PRO_5004740336" description="Lipoprotein" evidence="1">
    <location>
        <begin position="24"/>
        <end position="130"/>
    </location>
</feature>
<evidence type="ECO:0000313" key="2">
    <source>
        <dbReference type="EMBL" id="AHB36465.1"/>
    </source>
</evidence>
<organism evidence="2 3">
    <name type="scientific">Spiroplasma apis B31</name>
    <dbReference type="NCBI Taxonomy" id="1276258"/>
    <lineage>
        <taxon>Bacteria</taxon>
        <taxon>Bacillati</taxon>
        <taxon>Mycoplasmatota</taxon>
        <taxon>Mollicutes</taxon>
        <taxon>Entomoplasmatales</taxon>
        <taxon>Spiroplasmataceae</taxon>
        <taxon>Spiroplasma</taxon>
    </lineage>
</organism>
<gene>
    <name evidence="2" type="ORF">SAPIS_v1c06200</name>
</gene>
<dbReference type="KEGG" id="sapi:SAPIS_v1c06200"/>
<name>V5RKX6_SPIAP</name>
<accession>V5RKX6</accession>
<reference evidence="2 3" key="1">
    <citation type="journal article" date="2014" name="Genome Announc.">
        <title>Complete Genome Sequence of Spiroplasma apis B31T (ATCC 33834), a Bacterium Associated with May Disease of Honeybees (Apis mellifera).</title>
        <authorList>
            <person name="Ku C."/>
            <person name="Lo W.S."/>
            <person name="Chen L.L."/>
            <person name="Kuo C.H."/>
        </authorList>
    </citation>
    <scope>NUCLEOTIDE SEQUENCE [LARGE SCALE GENOMIC DNA]</scope>
    <source>
        <strain evidence="2">B31</strain>
    </source>
</reference>
<dbReference type="PATRIC" id="fig|1276258.3.peg.630"/>